<dbReference type="InterPro" id="IPR000801">
    <property type="entry name" value="Esterase-like"/>
</dbReference>
<dbReference type="InterPro" id="IPR029058">
    <property type="entry name" value="AB_hydrolase_fold"/>
</dbReference>
<evidence type="ECO:0000313" key="4">
    <source>
        <dbReference type="EMBL" id="OFC69730.1"/>
    </source>
</evidence>
<dbReference type="PANTHER" id="PTHR40841">
    <property type="entry name" value="SIDEROPHORE TRIACETYLFUSARININE C ESTERASE"/>
    <property type="match status" value="1"/>
</dbReference>
<dbReference type="AlphaFoldDB" id="A0A1E7Z880"/>
<feature type="signal peptide" evidence="3">
    <location>
        <begin position="1"/>
        <end position="24"/>
    </location>
</feature>
<dbReference type="Pfam" id="PF00756">
    <property type="entry name" value="Esterase"/>
    <property type="match status" value="1"/>
</dbReference>
<dbReference type="SUPFAM" id="SSF53474">
    <property type="entry name" value="alpha/beta-Hydrolases"/>
    <property type="match status" value="1"/>
</dbReference>
<evidence type="ECO:0000256" key="1">
    <source>
        <dbReference type="ARBA" id="ARBA00005622"/>
    </source>
</evidence>
<proteinExistence type="inferred from homology"/>
<evidence type="ECO:0000256" key="3">
    <source>
        <dbReference type="SAM" id="SignalP"/>
    </source>
</evidence>
<comment type="similarity">
    <text evidence="1">Belongs to the esterase D family.</text>
</comment>
<evidence type="ECO:0008006" key="6">
    <source>
        <dbReference type="Google" id="ProtNLM"/>
    </source>
</evidence>
<accession>A0A1E7Z880</accession>
<evidence type="ECO:0000313" key="5">
    <source>
        <dbReference type="Proteomes" id="UP000175691"/>
    </source>
</evidence>
<keyword evidence="5" id="KW-1185">Reference proteome</keyword>
<name>A0A1E7Z880_9ALTE</name>
<dbReference type="Gene3D" id="3.40.50.1820">
    <property type="entry name" value="alpha/beta hydrolase"/>
    <property type="match status" value="1"/>
</dbReference>
<organism evidence="4 5">
    <name type="scientific">Alteromonas confluentis</name>
    <dbReference type="NCBI Taxonomy" id="1656094"/>
    <lineage>
        <taxon>Bacteria</taxon>
        <taxon>Pseudomonadati</taxon>
        <taxon>Pseudomonadota</taxon>
        <taxon>Gammaproteobacteria</taxon>
        <taxon>Alteromonadales</taxon>
        <taxon>Alteromonadaceae</taxon>
        <taxon>Alteromonas/Salinimonas group</taxon>
        <taxon>Alteromonas</taxon>
    </lineage>
</organism>
<comment type="caution">
    <text evidence="4">The sequence shown here is derived from an EMBL/GenBank/DDBJ whole genome shotgun (WGS) entry which is preliminary data.</text>
</comment>
<reference evidence="4 5" key="1">
    <citation type="submission" date="2016-08" db="EMBL/GenBank/DDBJ databases">
        <authorList>
            <person name="Seilhamer J.J."/>
        </authorList>
    </citation>
    <scope>NUCLEOTIDE SEQUENCE [LARGE SCALE GENOMIC DNA]</scope>
    <source>
        <strain evidence="4 5">KCTC 42603</strain>
    </source>
</reference>
<gene>
    <name evidence="4" type="ORF">BFC18_16825</name>
</gene>
<keyword evidence="2" id="KW-0378">Hydrolase</keyword>
<dbReference type="EMBL" id="MDHN01000037">
    <property type="protein sequence ID" value="OFC69730.1"/>
    <property type="molecule type" value="Genomic_DNA"/>
</dbReference>
<dbReference type="Proteomes" id="UP000175691">
    <property type="component" value="Unassembled WGS sequence"/>
</dbReference>
<dbReference type="OrthoDB" id="6381520at2"/>
<sequence>MFSRLLFLCFISFSSLVSPFFAVAKPDMTIKTGKTVADTGAEGYRFVRLTLSREDTIQHRQIDYRVNLAIPTTPTPDEGFPLLIMLDGNAALMEVNADLLAQVSKRAGPPPVLAFLAHDNDLRIDGDARAWDYTPAVTDAQLSQREKRPGRSYGGADQYLAFITHDVVSAISQHTQINMQKRGLWGHSYGGLFVLHALFTQPEGFAFYAPVDPSLWWGEGYILKEEKSAANTLNSTQGKSLFVVTGSGGDKNRSHKDRNDPALAAIYKAREAVPGDEISRLVERVNANNVNAKHITLPGLSHGATLGASLPEVFAAFSEFTRSNN</sequence>
<evidence type="ECO:0000256" key="2">
    <source>
        <dbReference type="ARBA" id="ARBA00022801"/>
    </source>
</evidence>
<dbReference type="PANTHER" id="PTHR40841:SF2">
    <property type="entry name" value="SIDEROPHORE-DEGRADING ESTERASE (EUROFUNG)"/>
    <property type="match status" value="1"/>
</dbReference>
<dbReference type="STRING" id="1656094.BFC18_16825"/>
<protein>
    <recommendedName>
        <fullName evidence="6">Alpha/beta hydrolase</fullName>
    </recommendedName>
</protein>
<dbReference type="InterPro" id="IPR052558">
    <property type="entry name" value="Siderophore_Hydrolase_D"/>
</dbReference>
<feature type="chain" id="PRO_5009209482" description="Alpha/beta hydrolase" evidence="3">
    <location>
        <begin position="25"/>
        <end position="325"/>
    </location>
</feature>
<dbReference type="GO" id="GO:0016788">
    <property type="term" value="F:hydrolase activity, acting on ester bonds"/>
    <property type="evidence" value="ECO:0007669"/>
    <property type="project" value="TreeGrafter"/>
</dbReference>
<keyword evidence="3" id="KW-0732">Signal</keyword>